<dbReference type="InterPro" id="IPR037069">
    <property type="entry name" value="AcylCoA_DH/ox_N_sf"/>
</dbReference>
<dbReference type="GO" id="GO:0016787">
    <property type="term" value="F:hydrolase activity"/>
    <property type="evidence" value="ECO:0007669"/>
    <property type="project" value="UniProtKB-KW"/>
</dbReference>
<dbReference type="SUPFAM" id="SSF56645">
    <property type="entry name" value="Acyl-CoA dehydrogenase NM domain-like"/>
    <property type="match status" value="1"/>
</dbReference>
<dbReference type="PANTHER" id="PTHR48083">
    <property type="entry name" value="MEDIUM-CHAIN SPECIFIC ACYL-COA DEHYDROGENASE, MITOCHONDRIAL-RELATED"/>
    <property type="match status" value="1"/>
</dbReference>
<keyword evidence="4" id="KW-0378">Hydrolase</keyword>
<keyword evidence="5" id="KW-1185">Reference proteome</keyword>
<dbReference type="RefSeq" id="WP_010266661.1">
    <property type="nucleotide sequence ID" value="NZ_JAVRET010000008.1"/>
</dbReference>
<dbReference type="InterPro" id="IPR009100">
    <property type="entry name" value="AcylCoA_DH/oxidase_NM_dom_sf"/>
</dbReference>
<dbReference type="InterPro" id="IPR013107">
    <property type="entry name" value="Acyl-CoA_DH_C"/>
</dbReference>
<feature type="region of interest" description="Disordered" evidence="2">
    <location>
        <begin position="1"/>
        <end position="32"/>
    </location>
</feature>
<organism evidence="4 5">
    <name type="scientific">Streptomyces evansiae</name>
    <dbReference type="NCBI Taxonomy" id="3075535"/>
    <lineage>
        <taxon>Bacteria</taxon>
        <taxon>Bacillati</taxon>
        <taxon>Actinomycetota</taxon>
        <taxon>Actinomycetes</taxon>
        <taxon>Kitasatosporales</taxon>
        <taxon>Streptomycetaceae</taxon>
        <taxon>Streptomyces</taxon>
    </lineage>
</organism>
<reference evidence="5" key="1">
    <citation type="submission" date="2023-07" db="EMBL/GenBank/DDBJ databases">
        <title>30 novel species of actinomycetes from the DSMZ collection.</title>
        <authorList>
            <person name="Nouioui I."/>
        </authorList>
    </citation>
    <scope>NUCLEOTIDE SEQUENCE [LARGE SCALE GENOMIC DNA]</scope>
    <source>
        <strain evidence="5">DSM 41979</strain>
    </source>
</reference>
<evidence type="ECO:0000259" key="3">
    <source>
        <dbReference type="Pfam" id="PF08028"/>
    </source>
</evidence>
<feature type="domain" description="Acyl-CoA dehydrogenase C-terminal" evidence="3">
    <location>
        <begin position="259"/>
        <end position="378"/>
    </location>
</feature>
<dbReference type="Pfam" id="PF08028">
    <property type="entry name" value="Acyl-CoA_dh_2"/>
    <property type="match status" value="1"/>
</dbReference>
<dbReference type="InterPro" id="IPR050741">
    <property type="entry name" value="Acyl-CoA_dehydrogenase"/>
</dbReference>
<proteinExistence type="predicted"/>
<name>A0ABU2QXH2_9ACTN</name>
<sequence length="396" mass="40447">MTEQSTTLAAPAHAERTGAPDEGAGTPPGPLAERAGALAALAAGHASRGEEERGLTEEVVAGIVAAGFARHFVPAAHGGAEGGFGELAEAVLRLGTGCTSAAWAASLSAYAGRYAAYLPEEGQAEVWAEGPDALLAGALVPSGTVTPVPGGWRLDGAWPYISGVRHAAWVLACATVPGGGDEEGPEVRFFAVPRAAHRVERTWNTTGMRATGSDTLVLDDVLVPAHRSFPRTRVLAGHAPASRARCHTVRMARVGALPFVTPLVGAARGALRAWTERAARGRAPSPGALGELTRAAGETDAAELLVLRAAAAADGTVSLPEPAAAVRGKRDTALAAELVVGAVQRLVRASGTSGQSPHDPVQRFWRDVQTGASHVALSPEAAGAAYGAWAMQEANR</sequence>
<dbReference type="EMBL" id="JAVRET010000008">
    <property type="protein sequence ID" value="MDT0408559.1"/>
    <property type="molecule type" value="Genomic_DNA"/>
</dbReference>
<dbReference type="PIRSF" id="PIRSF016578">
    <property type="entry name" value="HsaA"/>
    <property type="match status" value="1"/>
</dbReference>
<evidence type="ECO:0000256" key="1">
    <source>
        <dbReference type="ARBA" id="ARBA00023002"/>
    </source>
</evidence>
<dbReference type="Gene3D" id="1.10.540.10">
    <property type="entry name" value="Acyl-CoA dehydrogenase/oxidase, N-terminal domain"/>
    <property type="match status" value="1"/>
</dbReference>
<protein>
    <submittedName>
        <fullName evidence="4">Hydrolase</fullName>
    </submittedName>
</protein>
<evidence type="ECO:0000313" key="5">
    <source>
        <dbReference type="Proteomes" id="UP001183610"/>
    </source>
</evidence>
<dbReference type="Gene3D" id="2.40.110.10">
    <property type="entry name" value="Butyryl-CoA Dehydrogenase, subunit A, domain 2"/>
    <property type="match status" value="1"/>
</dbReference>
<evidence type="ECO:0000313" key="4">
    <source>
        <dbReference type="EMBL" id="MDT0408559.1"/>
    </source>
</evidence>
<dbReference type="InterPro" id="IPR046373">
    <property type="entry name" value="Acyl-CoA_Oxase/DH_mid-dom_sf"/>
</dbReference>
<accession>A0ABU2QXH2</accession>
<gene>
    <name evidence="4" type="ORF">RM698_05750</name>
</gene>
<evidence type="ECO:0000256" key="2">
    <source>
        <dbReference type="SAM" id="MobiDB-lite"/>
    </source>
</evidence>
<dbReference type="Proteomes" id="UP001183610">
    <property type="component" value="Unassembled WGS sequence"/>
</dbReference>
<comment type="caution">
    <text evidence="4">The sequence shown here is derived from an EMBL/GenBank/DDBJ whole genome shotgun (WGS) entry which is preliminary data.</text>
</comment>
<dbReference type="Gene3D" id="1.20.140.10">
    <property type="entry name" value="Butyryl-CoA Dehydrogenase, subunit A, domain 3"/>
    <property type="match status" value="1"/>
</dbReference>
<dbReference type="SUPFAM" id="SSF47203">
    <property type="entry name" value="Acyl-CoA dehydrogenase C-terminal domain-like"/>
    <property type="match status" value="1"/>
</dbReference>
<dbReference type="InterPro" id="IPR036250">
    <property type="entry name" value="AcylCo_DH-like_C"/>
</dbReference>
<keyword evidence="1" id="KW-0560">Oxidoreductase</keyword>
<dbReference type="PANTHER" id="PTHR48083:SF19">
    <property type="entry name" value="FLAVIN-DEPENDENT MONOOXYGENASE, OXYGENASE SUBUNIT HSAA"/>
    <property type="match status" value="1"/>
</dbReference>